<dbReference type="InterPro" id="IPR036890">
    <property type="entry name" value="HATPase_C_sf"/>
</dbReference>
<keyword evidence="1" id="KW-0418">Kinase</keyword>
<protein>
    <submittedName>
        <fullName evidence="3">ATP-binding protein</fullName>
    </submittedName>
</protein>
<dbReference type="Pfam" id="PF13581">
    <property type="entry name" value="HATPase_c_2"/>
    <property type="match status" value="1"/>
</dbReference>
<evidence type="ECO:0000313" key="4">
    <source>
        <dbReference type="Proteomes" id="UP001432222"/>
    </source>
</evidence>
<dbReference type="PANTHER" id="PTHR35526">
    <property type="entry name" value="ANTI-SIGMA-F FACTOR RSBW-RELATED"/>
    <property type="match status" value="1"/>
</dbReference>
<keyword evidence="1" id="KW-0808">Transferase</keyword>
<evidence type="ECO:0000313" key="3">
    <source>
        <dbReference type="EMBL" id="WUQ84696.1"/>
    </source>
</evidence>
<gene>
    <name evidence="3" type="ORF">OHA16_18025</name>
</gene>
<dbReference type="CDD" id="cd16936">
    <property type="entry name" value="HATPase_RsbW-like"/>
    <property type="match status" value="1"/>
</dbReference>
<organism evidence="3 4">
    <name type="scientific">Kitasatospora purpeofusca</name>
    <dbReference type="NCBI Taxonomy" id="67352"/>
    <lineage>
        <taxon>Bacteria</taxon>
        <taxon>Bacillati</taxon>
        <taxon>Actinomycetota</taxon>
        <taxon>Actinomycetes</taxon>
        <taxon>Kitasatosporales</taxon>
        <taxon>Streptomycetaceae</taxon>
        <taxon>Kitasatospora</taxon>
    </lineage>
</organism>
<keyword evidence="3" id="KW-0547">Nucleotide-binding</keyword>
<dbReference type="Proteomes" id="UP001432222">
    <property type="component" value="Chromosome"/>
</dbReference>
<accession>A0ABZ1U192</accession>
<dbReference type="PANTHER" id="PTHR35526:SF3">
    <property type="entry name" value="ANTI-SIGMA-F FACTOR RSBW"/>
    <property type="match status" value="1"/>
</dbReference>
<keyword evidence="1" id="KW-0723">Serine/threonine-protein kinase</keyword>
<dbReference type="InterPro" id="IPR050267">
    <property type="entry name" value="Anti-sigma-factor_SerPK"/>
</dbReference>
<dbReference type="GO" id="GO:0005524">
    <property type="term" value="F:ATP binding"/>
    <property type="evidence" value="ECO:0007669"/>
    <property type="project" value="UniProtKB-KW"/>
</dbReference>
<dbReference type="Gene3D" id="3.30.565.10">
    <property type="entry name" value="Histidine kinase-like ATPase, C-terminal domain"/>
    <property type="match status" value="1"/>
</dbReference>
<name>A0ABZ1U192_9ACTN</name>
<keyword evidence="3" id="KW-0067">ATP-binding</keyword>
<keyword evidence="4" id="KW-1185">Reference proteome</keyword>
<dbReference type="SUPFAM" id="SSF55874">
    <property type="entry name" value="ATPase domain of HSP90 chaperone/DNA topoisomerase II/histidine kinase"/>
    <property type="match status" value="1"/>
</dbReference>
<dbReference type="RefSeq" id="WP_328955530.1">
    <property type="nucleotide sequence ID" value="NZ_CP108110.1"/>
</dbReference>
<proteinExistence type="predicted"/>
<sequence>MCNPNLNSPSLTLARQSLRDTMLRAGWDDSRIFDAELALAELIVNAWRHGRTAAPVVLIAILDRTLRVSVGDESHDLPEQRRSPALGELAECGRGLQLVEGLSQRWGADPQKRGKLVWFELDSAA</sequence>
<evidence type="ECO:0000256" key="1">
    <source>
        <dbReference type="ARBA" id="ARBA00022527"/>
    </source>
</evidence>
<feature type="domain" description="Histidine kinase/HSP90-like ATPase" evidence="2">
    <location>
        <begin position="11"/>
        <end position="119"/>
    </location>
</feature>
<evidence type="ECO:0000259" key="2">
    <source>
        <dbReference type="Pfam" id="PF13581"/>
    </source>
</evidence>
<reference evidence="3" key="1">
    <citation type="submission" date="2022-10" db="EMBL/GenBank/DDBJ databases">
        <title>The complete genomes of actinobacterial strains from the NBC collection.</title>
        <authorList>
            <person name="Joergensen T.S."/>
            <person name="Alvarez Arevalo M."/>
            <person name="Sterndorff E.B."/>
            <person name="Faurdal D."/>
            <person name="Vuksanovic O."/>
            <person name="Mourched A.-S."/>
            <person name="Charusanti P."/>
            <person name="Shaw S."/>
            <person name="Blin K."/>
            <person name="Weber T."/>
        </authorList>
    </citation>
    <scope>NUCLEOTIDE SEQUENCE</scope>
    <source>
        <strain evidence="3">NBC_00222</strain>
    </source>
</reference>
<dbReference type="InterPro" id="IPR003594">
    <property type="entry name" value="HATPase_dom"/>
</dbReference>
<dbReference type="EMBL" id="CP108110">
    <property type="protein sequence ID" value="WUQ84696.1"/>
    <property type="molecule type" value="Genomic_DNA"/>
</dbReference>